<dbReference type="SUPFAM" id="SSF53383">
    <property type="entry name" value="PLP-dependent transferases"/>
    <property type="match status" value="1"/>
</dbReference>
<organism evidence="2 3">
    <name type="scientific">Symbiodinium natans</name>
    <dbReference type="NCBI Taxonomy" id="878477"/>
    <lineage>
        <taxon>Eukaryota</taxon>
        <taxon>Sar</taxon>
        <taxon>Alveolata</taxon>
        <taxon>Dinophyceae</taxon>
        <taxon>Suessiales</taxon>
        <taxon>Symbiodiniaceae</taxon>
        <taxon>Symbiodinium</taxon>
    </lineage>
</organism>
<dbReference type="PANTHER" id="PTHR30244:SF34">
    <property type="entry name" value="DTDP-4-AMINO-4,6-DIDEOXYGALACTOSE TRANSAMINASE"/>
    <property type="match status" value="1"/>
</dbReference>
<dbReference type="InterPro" id="IPR015421">
    <property type="entry name" value="PyrdxlP-dep_Trfase_major"/>
</dbReference>
<keyword evidence="1" id="KW-1133">Transmembrane helix</keyword>
<dbReference type="GO" id="GO:0008483">
    <property type="term" value="F:transaminase activity"/>
    <property type="evidence" value="ECO:0007669"/>
    <property type="project" value="TreeGrafter"/>
</dbReference>
<keyword evidence="3" id="KW-1185">Reference proteome</keyword>
<comment type="caution">
    <text evidence="2">The sequence shown here is derived from an EMBL/GenBank/DDBJ whole genome shotgun (WGS) entry which is preliminary data.</text>
</comment>
<feature type="transmembrane region" description="Helical" evidence="1">
    <location>
        <begin position="264"/>
        <end position="285"/>
    </location>
</feature>
<dbReference type="InterPro" id="IPR015424">
    <property type="entry name" value="PyrdxlP-dep_Trfase"/>
</dbReference>
<dbReference type="InterPro" id="IPR000653">
    <property type="entry name" value="DegT/StrS_aminotransferase"/>
</dbReference>
<accession>A0A812PFM2</accession>
<name>A0A812PFM2_9DINO</name>
<keyword evidence="1" id="KW-0472">Membrane</keyword>
<evidence type="ECO:0000313" key="2">
    <source>
        <dbReference type="EMBL" id="CAE7345973.1"/>
    </source>
</evidence>
<protein>
    <submittedName>
        <fullName evidence="2">Per protein</fullName>
    </submittedName>
</protein>
<sequence length="434" mass="47822">MTALLDSLWLGFVGFSPCLAGLALLVVCSWSLRLHPRKVLDIGWRDLMVAFTSFTSFTRRSRDRTTLERKIGECYAPSEASEVLVTLSVRSAFDMLLSALALPKNSEVLFLPGITIPGMVQLVEHHGLQPVGLDPPKPTQMLPPKLAPFVTPRTRILVITHLFGTIHKAGHLIREAKELGILVVEDGAQAFMGSVLPEKRSAACPWPMGFRGHEASDVIFSSFGTIKTLTALGGGIAQVRDAQLRGKMREIAASWPRRSRRQRLLSIIRAALLRILTTPIPYGIVEALITTLGFNFDHLIVSSVRGFGKLEEIRQKPATELLELLLWRLQRQQMAAFKDPSMQSSVSRRCRNANVVISRLEKEGIEFVSKGDGTNSWWLLPILSDDPQGLASEMVARGFDATSTTTQLQRVVTAATSKEQALIPSSGQDSCDCM</sequence>
<gene>
    <name evidence="2" type="primary">per</name>
    <name evidence="2" type="ORF">SNAT2548_LOCUS18145</name>
</gene>
<proteinExistence type="predicted"/>
<dbReference type="PANTHER" id="PTHR30244">
    <property type="entry name" value="TRANSAMINASE"/>
    <property type="match status" value="1"/>
</dbReference>
<keyword evidence="1" id="KW-0812">Transmembrane</keyword>
<feature type="transmembrane region" description="Helical" evidence="1">
    <location>
        <begin position="12"/>
        <end position="32"/>
    </location>
</feature>
<dbReference type="GO" id="GO:0000271">
    <property type="term" value="P:polysaccharide biosynthetic process"/>
    <property type="evidence" value="ECO:0007669"/>
    <property type="project" value="TreeGrafter"/>
</dbReference>
<dbReference type="Pfam" id="PF01041">
    <property type="entry name" value="DegT_DnrJ_EryC1"/>
    <property type="match status" value="1"/>
</dbReference>
<dbReference type="EMBL" id="CAJNDS010002135">
    <property type="protein sequence ID" value="CAE7345973.1"/>
    <property type="molecule type" value="Genomic_DNA"/>
</dbReference>
<reference evidence="2" key="1">
    <citation type="submission" date="2021-02" db="EMBL/GenBank/DDBJ databases">
        <authorList>
            <person name="Dougan E. K."/>
            <person name="Rhodes N."/>
            <person name="Thang M."/>
            <person name="Chan C."/>
        </authorList>
    </citation>
    <scope>NUCLEOTIDE SEQUENCE</scope>
</reference>
<evidence type="ECO:0000256" key="1">
    <source>
        <dbReference type="SAM" id="Phobius"/>
    </source>
</evidence>
<dbReference type="OrthoDB" id="416253at2759"/>
<dbReference type="GO" id="GO:0030170">
    <property type="term" value="F:pyridoxal phosphate binding"/>
    <property type="evidence" value="ECO:0007669"/>
    <property type="project" value="TreeGrafter"/>
</dbReference>
<evidence type="ECO:0000313" key="3">
    <source>
        <dbReference type="Proteomes" id="UP000604046"/>
    </source>
</evidence>
<dbReference type="AlphaFoldDB" id="A0A812PFM2"/>
<dbReference type="Proteomes" id="UP000604046">
    <property type="component" value="Unassembled WGS sequence"/>
</dbReference>
<dbReference type="Gene3D" id="3.40.640.10">
    <property type="entry name" value="Type I PLP-dependent aspartate aminotransferase-like (Major domain)"/>
    <property type="match status" value="1"/>
</dbReference>